<sequence length="234" mass="24669">MNGPTPERWVRAASESDRTDALAFIARAARMSDAAVIRLHGRPDGRLGLWTHTGFDVLATRSIVGGSAPADIVCDAEQLRAVLATAQPGTLADPGFTFGGAWQGALPAATGYTHVDDVPARSVVELARSGARLARTEGSAHGPATGLLDQGVLEVSAGAGEPAVTIILRSVFALTAMGFVRDADGHEVTDTSDLNRIAEDEPIRVRASTAWIRIDARFGSVYQRRTRDLSVTAL</sequence>
<dbReference type="EMBL" id="CP045809">
    <property type="protein sequence ID" value="QHN34959.1"/>
    <property type="molecule type" value="Genomic_DNA"/>
</dbReference>
<dbReference type="InterPro" id="IPR058323">
    <property type="entry name" value="DUF8010"/>
</dbReference>
<gene>
    <name evidence="3" type="ORF">GII31_08685</name>
</gene>
<dbReference type="Pfam" id="PF26572">
    <property type="entry name" value="DUF8185"/>
    <property type="match status" value="1"/>
</dbReference>
<organism evidence="3 4">
    <name type="scientific">Gordonia pseudamarae</name>
    <dbReference type="NCBI Taxonomy" id="2831662"/>
    <lineage>
        <taxon>Bacteria</taxon>
        <taxon>Bacillati</taxon>
        <taxon>Actinomycetota</taxon>
        <taxon>Actinomycetes</taxon>
        <taxon>Mycobacteriales</taxon>
        <taxon>Gordoniaceae</taxon>
        <taxon>Gordonia</taxon>
    </lineage>
</organism>
<protein>
    <submittedName>
        <fullName evidence="3">Uncharacterized protein</fullName>
    </submittedName>
</protein>
<feature type="domain" description="DUF8185" evidence="2">
    <location>
        <begin position="107"/>
        <end position="226"/>
    </location>
</feature>
<name>A0ABX6IGL3_9ACTN</name>
<dbReference type="InterPro" id="IPR058498">
    <property type="entry name" value="DUF8185"/>
</dbReference>
<reference evidence="3" key="1">
    <citation type="journal article" date="2021" name="Nat. Microbiol.">
        <title>Cocultivation of an ultrasmall environmental parasitic bacterium with lytic ability against bacteria associated with wastewater foams.</title>
        <authorList>
            <person name="Batinovic S."/>
            <person name="Rose J.J.A."/>
            <person name="Ratcliffe J."/>
            <person name="Seviour R.J."/>
            <person name="Petrovski S."/>
        </authorList>
    </citation>
    <scope>NUCLEOTIDE SEQUENCE</scope>
    <source>
        <strain evidence="3">CON9</strain>
    </source>
</reference>
<dbReference type="Proteomes" id="UP001059836">
    <property type="component" value="Chromosome"/>
</dbReference>
<proteinExistence type="predicted"/>
<evidence type="ECO:0000259" key="1">
    <source>
        <dbReference type="Pfam" id="PF26035"/>
    </source>
</evidence>
<evidence type="ECO:0000313" key="4">
    <source>
        <dbReference type="Proteomes" id="UP001059836"/>
    </source>
</evidence>
<dbReference type="RefSeq" id="WP_213248634.1">
    <property type="nucleotide sequence ID" value="NZ_CP045806.1"/>
</dbReference>
<dbReference type="Pfam" id="PF26035">
    <property type="entry name" value="DUF8010"/>
    <property type="match status" value="1"/>
</dbReference>
<evidence type="ECO:0000313" key="3">
    <source>
        <dbReference type="EMBL" id="QHN34959.1"/>
    </source>
</evidence>
<keyword evidence="4" id="KW-1185">Reference proteome</keyword>
<evidence type="ECO:0000259" key="2">
    <source>
        <dbReference type="Pfam" id="PF26572"/>
    </source>
</evidence>
<feature type="domain" description="DUF8010" evidence="1">
    <location>
        <begin position="7"/>
        <end position="104"/>
    </location>
</feature>
<accession>A0ABX6IGL3</accession>